<gene>
    <name evidence="5" type="ORF">J3U88_22140</name>
</gene>
<dbReference type="InterPro" id="IPR029063">
    <property type="entry name" value="SAM-dependent_MTases_sf"/>
</dbReference>
<proteinExistence type="inferred from homology"/>
<dbReference type="GO" id="GO:0032259">
    <property type="term" value="P:methylation"/>
    <property type="evidence" value="ECO:0007669"/>
    <property type="project" value="UniProtKB-KW"/>
</dbReference>
<dbReference type="InterPro" id="IPR013216">
    <property type="entry name" value="Methyltransf_11"/>
</dbReference>
<dbReference type="RefSeq" id="WP_207861172.1">
    <property type="nucleotide sequence ID" value="NZ_JAFREP010000022.1"/>
</dbReference>
<evidence type="ECO:0000256" key="2">
    <source>
        <dbReference type="ARBA" id="ARBA00022603"/>
    </source>
</evidence>
<sequence length="269" mass="30125">MERTTTPDGLDDNRHELSASDYACYRVGFPERTFEELRRLEIGRKGERILDFGLGTGTLARGFAVRGCSVTALEQTPEQIAASKNIAEFEGLQIEWVLGRAEHTCLPSKHYDSVTAGQCWHWFDRPKVAAEVARVLKPGGQLAIIHFDWLNIPGSIAEASEQLMDAFNPLSAKPHLKLGHGVGIYPAWTLDVAKAGFEYIQTFSFDVVVPYTPQAWRGRVRAHQAVSGKMTSEQIVRFDLALKGLLEIKYNDEMLEIPHRVWGLVCTKT</sequence>
<name>A0A8J7U504_9BACT</name>
<dbReference type="EMBL" id="JAFREP010000022">
    <property type="protein sequence ID" value="MBO1321197.1"/>
    <property type="molecule type" value="Genomic_DNA"/>
</dbReference>
<dbReference type="PANTHER" id="PTHR44942:SF4">
    <property type="entry name" value="METHYLTRANSFERASE TYPE 11 DOMAIN-CONTAINING PROTEIN"/>
    <property type="match status" value="1"/>
</dbReference>
<dbReference type="AlphaFoldDB" id="A0A8J7U504"/>
<organism evidence="5 6">
    <name type="scientific">Acanthopleuribacter pedis</name>
    <dbReference type="NCBI Taxonomy" id="442870"/>
    <lineage>
        <taxon>Bacteria</taxon>
        <taxon>Pseudomonadati</taxon>
        <taxon>Acidobacteriota</taxon>
        <taxon>Holophagae</taxon>
        <taxon>Acanthopleuribacterales</taxon>
        <taxon>Acanthopleuribacteraceae</taxon>
        <taxon>Acanthopleuribacter</taxon>
    </lineage>
</organism>
<comment type="caution">
    <text evidence="5">The sequence shown here is derived from an EMBL/GenBank/DDBJ whole genome shotgun (WGS) entry which is preliminary data.</text>
</comment>
<feature type="domain" description="Methyltransferase type 11" evidence="4">
    <location>
        <begin position="50"/>
        <end position="144"/>
    </location>
</feature>
<dbReference type="SUPFAM" id="SSF53335">
    <property type="entry name" value="S-adenosyl-L-methionine-dependent methyltransferases"/>
    <property type="match status" value="1"/>
</dbReference>
<keyword evidence="3" id="KW-0808">Transferase</keyword>
<accession>A0A8J7U504</accession>
<dbReference type="InterPro" id="IPR051052">
    <property type="entry name" value="Diverse_substrate_MTase"/>
</dbReference>
<dbReference type="GO" id="GO:0008757">
    <property type="term" value="F:S-adenosylmethionine-dependent methyltransferase activity"/>
    <property type="evidence" value="ECO:0007669"/>
    <property type="project" value="InterPro"/>
</dbReference>
<dbReference type="Proteomes" id="UP000664417">
    <property type="component" value="Unassembled WGS sequence"/>
</dbReference>
<protein>
    <submittedName>
        <fullName evidence="5">Class I SAM-dependent methyltransferase</fullName>
    </submittedName>
</protein>
<evidence type="ECO:0000259" key="4">
    <source>
        <dbReference type="Pfam" id="PF08241"/>
    </source>
</evidence>
<evidence type="ECO:0000256" key="1">
    <source>
        <dbReference type="ARBA" id="ARBA00008361"/>
    </source>
</evidence>
<dbReference type="Gene3D" id="3.40.50.150">
    <property type="entry name" value="Vaccinia Virus protein VP39"/>
    <property type="match status" value="1"/>
</dbReference>
<dbReference type="PANTHER" id="PTHR44942">
    <property type="entry name" value="METHYLTRANSF_11 DOMAIN-CONTAINING PROTEIN"/>
    <property type="match status" value="1"/>
</dbReference>
<evidence type="ECO:0000256" key="3">
    <source>
        <dbReference type="ARBA" id="ARBA00022679"/>
    </source>
</evidence>
<dbReference type="Pfam" id="PF08241">
    <property type="entry name" value="Methyltransf_11"/>
    <property type="match status" value="1"/>
</dbReference>
<evidence type="ECO:0000313" key="5">
    <source>
        <dbReference type="EMBL" id="MBO1321197.1"/>
    </source>
</evidence>
<reference evidence="5" key="1">
    <citation type="submission" date="2021-03" db="EMBL/GenBank/DDBJ databases">
        <authorList>
            <person name="Wang G."/>
        </authorList>
    </citation>
    <scope>NUCLEOTIDE SEQUENCE</scope>
    <source>
        <strain evidence="5">KCTC 12899</strain>
    </source>
</reference>
<dbReference type="CDD" id="cd02440">
    <property type="entry name" value="AdoMet_MTases"/>
    <property type="match status" value="1"/>
</dbReference>
<evidence type="ECO:0000313" key="6">
    <source>
        <dbReference type="Proteomes" id="UP000664417"/>
    </source>
</evidence>
<comment type="similarity">
    <text evidence="1">Belongs to the methyltransferase superfamily.</text>
</comment>
<keyword evidence="6" id="KW-1185">Reference proteome</keyword>
<keyword evidence="2 5" id="KW-0489">Methyltransferase</keyword>